<dbReference type="PANTHER" id="PTHR33529">
    <property type="entry name" value="SLR0882 PROTEIN-RELATED"/>
    <property type="match status" value="1"/>
</dbReference>
<dbReference type="EMBL" id="MLJW01000032">
    <property type="protein sequence ID" value="OIR08286.1"/>
    <property type="molecule type" value="Genomic_DNA"/>
</dbReference>
<dbReference type="InterPro" id="IPR005495">
    <property type="entry name" value="LptG/LptF_permease"/>
</dbReference>
<feature type="transmembrane region" description="Helical" evidence="6">
    <location>
        <begin position="340"/>
        <end position="360"/>
    </location>
</feature>
<dbReference type="GO" id="GO:0015920">
    <property type="term" value="P:lipopolysaccharide transport"/>
    <property type="evidence" value="ECO:0007669"/>
    <property type="project" value="TreeGrafter"/>
</dbReference>
<keyword evidence="3 6" id="KW-0812">Transmembrane</keyword>
<proteinExistence type="predicted"/>
<evidence type="ECO:0000256" key="6">
    <source>
        <dbReference type="SAM" id="Phobius"/>
    </source>
</evidence>
<accession>A0A1J5T828</accession>
<keyword evidence="2" id="KW-1003">Cell membrane</keyword>
<dbReference type="GO" id="GO:0043190">
    <property type="term" value="C:ATP-binding cassette (ABC) transporter complex"/>
    <property type="evidence" value="ECO:0007669"/>
    <property type="project" value="TreeGrafter"/>
</dbReference>
<keyword evidence="5 6" id="KW-0472">Membrane</keyword>
<evidence type="ECO:0000256" key="2">
    <source>
        <dbReference type="ARBA" id="ARBA00022475"/>
    </source>
</evidence>
<evidence type="ECO:0000256" key="1">
    <source>
        <dbReference type="ARBA" id="ARBA00004651"/>
    </source>
</evidence>
<evidence type="ECO:0000256" key="5">
    <source>
        <dbReference type="ARBA" id="ARBA00023136"/>
    </source>
</evidence>
<comment type="subcellular location">
    <subcellularLocation>
        <location evidence="1">Cell membrane</location>
        <topology evidence="1">Multi-pass membrane protein</topology>
    </subcellularLocation>
</comment>
<reference evidence="7" key="1">
    <citation type="submission" date="2016-10" db="EMBL/GenBank/DDBJ databases">
        <title>Sequence of Gallionella enrichment culture.</title>
        <authorList>
            <person name="Poehlein A."/>
            <person name="Muehling M."/>
            <person name="Daniel R."/>
        </authorList>
    </citation>
    <scope>NUCLEOTIDE SEQUENCE</scope>
</reference>
<keyword evidence="4 6" id="KW-1133">Transmembrane helix</keyword>
<dbReference type="AlphaFoldDB" id="A0A1J5T828"/>
<evidence type="ECO:0000256" key="3">
    <source>
        <dbReference type="ARBA" id="ARBA00022692"/>
    </source>
</evidence>
<feature type="transmembrane region" description="Helical" evidence="6">
    <location>
        <begin position="21"/>
        <end position="43"/>
    </location>
</feature>
<gene>
    <name evidence="7" type="ORF">GALL_94540</name>
</gene>
<sequence length="452" mass="51194">MQFFWLYIDDLVGKGLDFGTLAYLTGLVAITWVPLALPLALLLSSIMTFGNLGESFEIVAIKAAGIPLLRFMRPLLIVTVFISGIAFLFANNIIPVAQLKLAAIKYDIIVSKPAFDIKEGVFYNRIEGYIIKLGKKDKDDSTIHNVIIYKKTYTLQDNLLTAQSGIMRVTADKKFLEFILKNGYSYEEKGPRMSLNTDFQKTAFKEYKKVFDLNSFRLNKSADSSFKYDPKMLSVRQLNTTIDSLETVGKYYLKRANIELSPFLAFAKFADSTWPKADTAAMKKIKNINAIIPDSVRGMIADRAIGNINSLRSSINLLADDYSLKMQSLRNHEIEWHRKFTLSVACLVLFLIGAPLGSIIRKGGLGTPLVFAIIFFVIFHLLNTFGEKFAKSFEMNALGGMWLSTLVLIPIGAFLTYKAMKDSQLFNQEYYYRTFKRLRPFLSTFKFFKSSP</sequence>
<dbReference type="Pfam" id="PF03739">
    <property type="entry name" value="LptF_LptG"/>
    <property type="match status" value="2"/>
</dbReference>
<name>A0A1J5T828_9ZZZZ</name>
<comment type="caution">
    <text evidence="7">The sequence shown here is derived from an EMBL/GenBank/DDBJ whole genome shotgun (WGS) entry which is preliminary data.</text>
</comment>
<feature type="transmembrane region" description="Helical" evidence="6">
    <location>
        <begin position="75"/>
        <end position="94"/>
    </location>
</feature>
<feature type="transmembrane region" description="Helical" evidence="6">
    <location>
        <begin position="366"/>
        <end position="385"/>
    </location>
</feature>
<protein>
    <submittedName>
        <fullName evidence="7">Putative permease YjgP/YjgQ family protein</fullName>
    </submittedName>
</protein>
<dbReference type="PANTHER" id="PTHR33529:SF6">
    <property type="entry name" value="YJGP_YJGQ FAMILY PERMEASE"/>
    <property type="match status" value="1"/>
</dbReference>
<feature type="transmembrane region" description="Helical" evidence="6">
    <location>
        <begin position="397"/>
        <end position="417"/>
    </location>
</feature>
<organism evidence="7">
    <name type="scientific">mine drainage metagenome</name>
    <dbReference type="NCBI Taxonomy" id="410659"/>
    <lineage>
        <taxon>unclassified sequences</taxon>
        <taxon>metagenomes</taxon>
        <taxon>ecological metagenomes</taxon>
    </lineage>
</organism>
<evidence type="ECO:0000313" key="7">
    <source>
        <dbReference type="EMBL" id="OIR08286.1"/>
    </source>
</evidence>
<evidence type="ECO:0000256" key="4">
    <source>
        <dbReference type="ARBA" id="ARBA00022989"/>
    </source>
</evidence>